<gene>
    <name evidence="3" type="ORF">J2S57_005315</name>
</gene>
<reference evidence="3 4" key="1">
    <citation type="submission" date="2023-07" db="EMBL/GenBank/DDBJ databases">
        <title>Sequencing the genomes of 1000 actinobacteria strains.</title>
        <authorList>
            <person name="Klenk H.-P."/>
        </authorList>
    </citation>
    <scope>NUCLEOTIDE SEQUENCE [LARGE SCALE GENOMIC DNA]</scope>
    <source>
        <strain evidence="3 4">DSM 44388</strain>
    </source>
</reference>
<accession>A0ABT9PA42</accession>
<feature type="region of interest" description="Disordered" evidence="1">
    <location>
        <begin position="1"/>
        <end position="20"/>
    </location>
</feature>
<comment type="caution">
    <text evidence="3">The sequence shown here is derived from an EMBL/GenBank/DDBJ whole genome shotgun (WGS) entry which is preliminary data.</text>
</comment>
<evidence type="ECO:0000313" key="3">
    <source>
        <dbReference type="EMBL" id="MDP9829566.1"/>
    </source>
</evidence>
<protein>
    <recommendedName>
        <fullName evidence="5">Helix-turn-helix protein</fullName>
    </recommendedName>
</protein>
<feature type="compositionally biased region" description="Basic and acidic residues" evidence="1">
    <location>
        <begin position="1"/>
        <end position="13"/>
    </location>
</feature>
<dbReference type="EMBL" id="JAUSQZ010000001">
    <property type="protein sequence ID" value="MDP9829566.1"/>
    <property type="molecule type" value="Genomic_DNA"/>
</dbReference>
<feature type="transmembrane region" description="Helical" evidence="2">
    <location>
        <begin position="124"/>
        <end position="144"/>
    </location>
</feature>
<organism evidence="3 4">
    <name type="scientific">Kineosporia succinea</name>
    <dbReference type="NCBI Taxonomy" id="84632"/>
    <lineage>
        <taxon>Bacteria</taxon>
        <taxon>Bacillati</taxon>
        <taxon>Actinomycetota</taxon>
        <taxon>Actinomycetes</taxon>
        <taxon>Kineosporiales</taxon>
        <taxon>Kineosporiaceae</taxon>
        <taxon>Kineosporia</taxon>
    </lineage>
</organism>
<keyword evidence="4" id="KW-1185">Reference proteome</keyword>
<evidence type="ECO:0000256" key="1">
    <source>
        <dbReference type="SAM" id="MobiDB-lite"/>
    </source>
</evidence>
<keyword evidence="2" id="KW-0472">Membrane</keyword>
<name>A0ABT9PA42_9ACTN</name>
<proteinExistence type="predicted"/>
<evidence type="ECO:0008006" key="5">
    <source>
        <dbReference type="Google" id="ProtNLM"/>
    </source>
</evidence>
<evidence type="ECO:0000256" key="2">
    <source>
        <dbReference type="SAM" id="Phobius"/>
    </source>
</evidence>
<dbReference type="RefSeq" id="WP_307247860.1">
    <property type="nucleotide sequence ID" value="NZ_JAUSQZ010000001.1"/>
</dbReference>
<sequence>MNDDGPAEHDPHPDLTGVRSMADLEDRVRHLQIRAGTPNPGQVHRLSRGTYELSKSTAARWVKPWQGRTPRLEVVLGLVSAYGVPESDLAAWTAAYGRARDATPSPPPAVEVSGTGETPTRSPLLLLSAVATVLVLAFAGWAAVGRDGSGEPGPERTSTAAPVPQISLPGPLNASGLYAFKPPQSLNLPLITDWSIPQQPFDLDRFEPTRKPDAWDLSFECRPARCPTGPGRTYTILPVPGISFVAAVDGSAVDDPKPCITATYQRESVLLTTGQLYCVRTGNRLALVRAVDLPENAPADEVLIKTEIAVWSLGQPDLSD</sequence>
<keyword evidence="2" id="KW-0812">Transmembrane</keyword>
<dbReference type="Proteomes" id="UP001235712">
    <property type="component" value="Unassembled WGS sequence"/>
</dbReference>
<evidence type="ECO:0000313" key="4">
    <source>
        <dbReference type="Proteomes" id="UP001235712"/>
    </source>
</evidence>
<keyword evidence="2" id="KW-1133">Transmembrane helix</keyword>